<dbReference type="SUPFAM" id="SSF48403">
    <property type="entry name" value="Ankyrin repeat"/>
    <property type="match status" value="1"/>
</dbReference>
<dbReference type="STRING" id="655819.J4KM38"/>
<dbReference type="RefSeq" id="XP_008600992.1">
    <property type="nucleotide sequence ID" value="XM_008602770.1"/>
</dbReference>
<protein>
    <submittedName>
        <fullName evidence="3">Ankyrin repeat protein</fullName>
    </submittedName>
</protein>
<dbReference type="EMBL" id="JH725176">
    <property type="protein sequence ID" value="EJP63279.1"/>
    <property type="molecule type" value="Genomic_DNA"/>
</dbReference>
<dbReference type="PANTHER" id="PTHR24198">
    <property type="entry name" value="ANKYRIN REPEAT AND PROTEIN KINASE DOMAIN-CONTAINING PROTEIN"/>
    <property type="match status" value="1"/>
</dbReference>
<dbReference type="Pfam" id="PF12796">
    <property type="entry name" value="Ank_2"/>
    <property type="match status" value="2"/>
</dbReference>
<dbReference type="InParanoid" id="J4KM38"/>
<dbReference type="GeneID" id="19890685"/>
<proteinExistence type="predicted"/>
<keyword evidence="1" id="KW-0677">Repeat</keyword>
<evidence type="ECO:0000256" key="1">
    <source>
        <dbReference type="ARBA" id="ARBA00022737"/>
    </source>
</evidence>
<evidence type="ECO:0000313" key="3">
    <source>
        <dbReference type="EMBL" id="EJP63279.1"/>
    </source>
</evidence>
<reference evidence="3 4" key="1">
    <citation type="journal article" date="2012" name="Sci. Rep.">
        <title>Genomic perspectives on the evolution of fungal entomopathogenicity in Beauveria bassiana.</title>
        <authorList>
            <person name="Xiao G."/>
            <person name="Ying S.H."/>
            <person name="Zheng P."/>
            <person name="Wang Z.L."/>
            <person name="Zhang S."/>
            <person name="Xie X.Q."/>
            <person name="Shang Y."/>
            <person name="St Leger R.J."/>
            <person name="Zhao G.P."/>
            <person name="Wang C."/>
            <person name="Feng M.G."/>
        </authorList>
    </citation>
    <scope>NUCLEOTIDE SEQUENCE [LARGE SCALE GENOMIC DNA]</scope>
    <source>
        <strain evidence="3 4">ARSEF 2860</strain>
    </source>
</reference>
<evidence type="ECO:0000313" key="4">
    <source>
        <dbReference type="Proteomes" id="UP000002762"/>
    </source>
</evidence>
<dbReference type="PANTHER" id="PTHR24198:SF194">
    <property type="entry name" value="INVERSIN-A"/>
    <property type="match status" value="1"/>
</dbReference>
<dbReference type="InterPro" id="IPR036770">
    <property type="entry name" value="Ankyrin_rpt-contain_sf"/>
</dbReference>
<dbReference type="Proteomes" id="UP000002762">
    <property type="component" value="Unassembled WGS sequence"/>
</dbReference>
<dbReference type="Gene3D" id="1.25.40.20">
    <property type="entry name" value="Ankyrin repeat-containing domain"/>
    <property type="match status" value="2"/>
</dbReference>
<organism evidence="3 4">
    <name type="scientific">Beauveria bassiana (strain ARSEF 2860)</name>
    <name type="common">White muscardine disease fungus</name>
    <name type="synonym">Tritirachium shiotae</name>
    <dbReference type="NCBI Taxonomy" id="655819"/>
    <lineage>
        <taxon>Eukaryota</taxon>
        <taxon>Fungi</taxon>
        <taxon>Dikarya</taxon>
        <taxon>Ascomycota</taxon>
        <taxon>Pezizomycotina</taxon>
        <taxon>Sordariomycetes</taxon>
        <taxon>Hypocreomycetidae</taxon>
        <taxon>Hypocreales</taxon>
        <taxon>Cordycipitaceae</taxon>
        <taxon>Beauveria</taxon>
    </lineage>
</organism>
<keyword evidence="4" id="KW-1185">Reference proteome</keyword>
<dbReference type="SMART" id="SM00248">
    <property type="entry name" value="ANK"/>
    <property type="match status" value="6"/>
</dbReference>
<evidence type="ECO:0000256" key="2">
    <source>
        <dbReference type="ARBA" id="ARBA00023043"/>
    </source>
</evidence>
<dbReference type="InterPro" id="IPR002110">
    <property type="entry name" value="Ankyrin_rpt"/>
</dbReference>
<dbReference type="HOGENOM" id="CLU_1184834_0_0_1"/>
<accession>J4KM38</accession>
<dbReference type="AlphaFoldDB" id="J4KM38"/>
<name>J4KM38_BEAB2</name>
<gene>
    <name evidence="3" type="ORF">BBA_07673</name>
</gene>
<keyword evidence="2" id="KW-0040">ANK repeat</keyword>
<sequence>MLAAENGHPRVVEALLDTGKVDVNSKNIARESALLLASEGGHIEVVKVLLSCDGLDVKDCDGDSAIMLAANNGHLRVMEALFDTSKVDVSSRSLRFKAALLLATSKGHPDVVKISVDRGRADVNLRDTSPLGMPAFLYAIEAGHLELLQVLVDIARVTVKSKHGDAGTAIALAIQEKNVEIISYLLKTSQLSKLRPPEADGLSRLGFGKASKDTWPPSFQCNETFNHRRIWIYK</sequence>